<keyword evidence="2" id="KW-0326">Glycosidase</keyword>
<dbReference type="PANTHER" id="PTHR12304">
    <property type="entry name" value="INOSINE-URIDINE PREFERRING NUCLEOSIDE HYDROLASE"/>
    <property type="match status" value="1"/>
</dbReference>
<reference evidence="4" key="1">
    <citation type="journal article" date="2014" name="Int. J. Syst. Evol. Microbiol.">
        <title>Complete genome sequence of Corynebacterium casei LMG S-19264T (=DSM 44701T), isolated from a smear-ripened cheese.</title>
        <authorList>
            <consortium name="US DOE Joint Genome Institute (JGI-PGF)"/>
            <person name="Walter F."/>
            <person name="Albersmeier A."/>
            <person name="Kalinowski J."/>
            <person name="Ruckert C."/>
        </authorList>
    </citation>
    <scope>NUCLEOTIDE SEQUENCE</scope>
    <source>
        <strain evidence="4">CCM 8606</strain>
    </source>
</reference>
<dbReference type="Pfam" id="PF01156">
    <property type="entry name" value="IU_nuc_hydro"/>
    <property type="match status" value="1"/>
</dbReference>
<evidence type="ECO:0000259" key="3">
    <source>
        <dbReference type="Pfam" id="PF01156"/>
    </source>
</evidence>
<proteinExistence type="predicted"/>
<dbReference type="InterPro" id="IPR036452">
    <property type="entry name" value="Ribo_hydro-like"/>
</dbReference>
<evidence type="ECO:0000256" key="2">
    <source>
        <dbReference type="ARBA" id="ARBA00023295"/>
    </source>
</evidence>
<feature type="domain" description="Inosine/uridine-preferring nucleoside hydrolase" evidence="3">
    <location>
        <begin position="4"/>
        <end position="296"/>
    </location>
</feature>
<dbReference type="Gene3D" id="3.90.245.10">
    <property type="entry name" value="Ribonucleoside hydrolase-like"/>
    <property type="match status" value="1"/>
</dbReference>
<gene>
    <name evidence="4" type="primary">uRH</name>
    <name evidence="4" type="ORF">GCM10007377_13520</name>
</gene>
<dbReference type="PANTHER" id="PTHR12304:SF4">
    <property type="entry name" value="URIDINE NUCLEOSIDASE"/>
    <property type="match status" value="1"/>
</dbReference>
<evidence type="ECO:0000256" key="1">
    <source>
        <dbReference type="ARBA" id="ARBA00022801"/>
    </source>
</evidence>
<sequence>MKNIYFDCDLGADDALALAYLLASPNINLLGVGSVCGNTSADQAAKNTLDLLDLGGYTNIPVAVGEQDFRVNTFDDSVKHIHGDNGVGNIELPHTSRTPVKEDAKDMLLRLSHEYAGTLHVLAIGPLTNLAAALESDPTLPSRIASVTIMGGAAMVPGNISAVAEANIGNDPEAARIVFEASWPITVAPLDVTMANTFEEEHRHALLHSTNPVAQAVGQILDFYFDFYTTEYGRRCSAVHDPIAAALCAEGITTDIAPCAPVTVDDTQGPGRGQLICDLRGQRVGWHDIDGAHVRVVLHTACDVAQHLVDVITA</sequence>
<dbReference type="AlphaFoldDB" id="A0A8J3ARL9"/>
<dbReference type="InterPro" id="IPR001910">
    <property type="entry name" value="Inosine/uridine_hydrolase_dom"/>
</dbReference>
<protein>
    <submittedName>
        <fullName evidence="4">Inosine-uridine nucleoside N-ribohydrolase</fullName>
    </submittedName>
</protein>
<dbReference type="EMBL" id="BMDH01000003">
    <property type="protein sequence ID" value="GGI14958.1"/>
    <property type="molecule type" value="Genomic_DNA"/>
</dbReference>
<comment type="caution">
    <text evidence="4">The sequence shown here is derived from an EMBL/GenBank/DDBJ whole genome shotgun (WGS) entry which is preliminary data.</text>
</comment>
<dbReference type="SUPFAM" id="SSF53590">
    <property type="entry name" value="Nucleoside hydrolase"/>
    <property type="match status" value="1"/>
</dbReference>
<accession>A0A8J3ARL9</accession>
<dbReference type="InterPro" id="IPR023186">
    <property type="entry name" value="IUNH"/>
</dbReference>
<evidence type="ECO:0000313" key="5">
    <source>
        <dbReference type="Proteomes" id="UP000619536"/>
    </source>
</evidence>
<dbReference type="GO" id="GO:0006152">
    <property type="term" value="P:purine nucleoside catabolic process"/>
    <property type="evidence" value="ECO:0007669"/>
    <property type="project" value="TreeGrafter"/>
</dbReference>
<dbReference type="Proteomes" id="UP000619536">
    <property type="component" value="Unassembled WGS sequence"/>
</dbReference>
<keyword evidence="5" id="KW-1185">Reference proteome</keyword>
<name>A0A8J3ARL9_9BIFI</name>
<reference evidence="4" key="2">
    <citation type="submission" date="2020-09" db="EMBL/GenBank/DDBJ databases">
        <authorList>
            <person name="Sun Q."/>
            <person name="Sedlacek I."/>
        </authorList>
    </citation>
    <scope>NUCLEOTIDE SEQUENCE</scope>
    <source>
        <strain evidence="4">CCM 8606</strain>
    </source>
</reference>
<dbReference type="RefSeq" id="WP_229714815.1">
    <property type="nucleotide sequence ID" value="NZ_BMDH01000003.1"/>
</dbReference>
<organism evidence="4 5">
    <name type="scientific">Galliscardovia ingluviei</name>
    <dbReference type="NCBI Taxonomy" id="1769422"/>
    <lineage>
        <taxon>Bacteria</taxon>
        <taxon>Bacillati</taxon>
        <taxon>Actinomycetota</taxon>
        <taxon>Actinomycetes</taxon>
        <taxon>Bifidobacteriales</taxon>
        <taxon>Bifidobacteriaceae</taxon>
        <taxon>Galliscardovia</taxon>
    </lineage>
</organism>
<dbReference type="GO" id="GO:0005829">
    <property type="term" value="C:cytosol"/>
    <property type="evidence" value="ECO:0007669"/>
    <property type="project" value="TreeGrafter"/>
</dbReference>
<evidence type="ECO:0000313" key="4">
    <source>
        <dbReference type="EMBL" id="GGI14958.1"/>
    </source>
</evidence>
<keyword evidence="1" id="KW-0378">Hydrolase</keyword>
<dbReference type="GO" id="GO:0008477">
    <property type="term" value="F:purine nucleosidase activity"/>
    <property type="evidence" value="ECO:0007669"/>
    <property type="project" value="TreeGrafter"/>
</dbReference>